<dbReference type="GO" id="GO:0005525">
    <property type="term" value="F:GTP binding"/>
    <property type="evidence" value="ECO:0007669"/>
    <property type="project" value="UniProtKB-KW"/>
</dbReference>
<dbReference type="PANTHER" id="PTHR45732">
    <property type="entry name" value="ADP-RIBOSYLATION FACTOR-LIKE PROTEIN 8"/>
    <property type="match status" value="1"/>
</dbReference>
<feature type="binding site" evidence="4">
    <location>
        <position position="582"/>
    </location>
    <ligand>
        <name>Mg(2+)</name>
        <dbReference type="ChEBI" id="CHEBI:18420"/>
    </ligand>
</feature>
<dbReference type="InterPro" id="IPR027417">
    <property type="entry name" value="P-loop_NTPase"/>
</dbReference>
<evidence type="ECO:0000256" key="4">
    <source>
        <dbReference type="PIRSR" id="PIRSR606689-2"/>
    </source>
</evidence>
<evidence type="ECO:0000313" key="7">
    <source>
        <dbReference type="Proteomes" id="UP000016928"/>
    </source>
</evidence>
<gene>
    <name evidence="6" type="ORF">FOC1_g10002775</name>
</gene>
<evidence type="ECO:0000256" key="3">
    <source>
        <dbReference type="PIRSR" id="PIRSR606689-1"/>
    </source>
</evidence>
<dbReference type="InterPro" id="IPR006689">
    <property type="entry name" value="Small_GTPase_ARF/SAR"/>
</dbReference>
<reference evidence="7" key="1">
    <citation type="submission" date="2012-09" db="EMBL/GenBank/DDBJ databases">
        <title>Genome sequencing and comparative transcriptomics of race 1 and race 4 of banana pathogen: Fusarium oxysporum f. sp. cubense.</title>
        <authorList>
            <person name="Fang X."/>
            <person name="Huang J."/>
        </authorList>
    </citation>
    <scope>NUCLEOTIDE SEQUENCE [LARGE SCALE GENOMIC DNA]</scope>
    <source>
        <strain evidence="7">race 1</strain>
    </source>
</reference>
<evidence type="ECO:0000256" key="5">
    <source>
        <dbReference type="SAM" id="MobiDB-lite"/>
    </source>
</evidence>
<protein>
    <submittedName>
        <fullName evidence="6">ADP-ribosylation factor-like protein 8</fullName>
    </submittedName>
</protein>
<feature type="binding site" evidence="3">
    <location>
        <begin position="575"/>
        <end position="582"/>
    </location>
    <ligand>
        <name>GTP</name>
        <dbReference type="ChEBI" id="CHEBI:37565"/>
    </ligand>
</feature>
<dbReference type="SUPFAM" id="SSF52540">
    <property type="entry name" value="P-loop containing nucleoside triphosphate hydrolases"/>
    <property type="match status" value="1"/>
</dbReference>
<dbReference type="HOGENOM" id="CLU_022948_0_0_1"/>
<sequence length="728" mass="81279">MLPHHTHQDGGIAGAGTEFSLEQDPVAPQLSRSAQRSTTSPSGSKIPRSFRLSNGAKKAKRNVQVKRGNKLLRLFGVERTSVHDPQVVTVDEFPDGDAETQYEKYIDYLRNAPPEKNPLGYFRKISRMLMPQRALASTTDEGSEVETLNTNPGTLCGALVAIGTGNNRRISTISSVIESSDEYLALTTSHRSNDTVDASPRIKSFFSMLDVKLDEDEYGDDILPPLVVDPVHTHATATDWSLLRLADQLVPPNCIDERLVTLGEQPLEDILNDVVFLSRAASESEACEVLICGGRGGLNKLDLTKRLADLMLPSGVWIRLWKAKHKPALECKLQRGDSGAWVMNINNRTAYGHIMAITSDDVLIQPLVDIFQDIQNQKKLDVKIASPFGQLANLAKHYYFSDEHHLAVSLARKALDPGVISQSTERPQVTAMLPGFMKHIDKGDKFLLRYFRNYLTDFLTNLVMCTGRNIDLIRSPTWTDDWTAMFGNPMSMIEHVNYLKGAGGLPTLDEIEAASGWKTVSGQDLPSTQSRVRDVTAQRHRENRASRATDKIIKRAYDWVSRLFSHSEMQFTMVGLPGCGKSDLLRGITNHDSATASMSIVGFITTRIQRNGTIAKIWDLSEDVDWRLNWGKYSRVDGVVFVVDTGDTELLSQVHQQILMLMSQPMLSGVSLIVLGNNSSNQRGLTIEELKVKLDLEQVTNGRRVDFWVGDRANFDKFLDFLVKRRNE</sequence>
<evidence type="ECO:0000313" key="6">
    <source>
        <dbReference type="EMBL" id="ENH67142.1"/>
    </source>
</evidence>
<feature type="region of interest" description="Disordered" evidence="5">
    <location>
        <begin position="25"/>
        <end position="63"/>
    </location>
</feature>
<dbReference type="Gene3D" id="3.40.50.300">
    <property type="entry name" value="P-loop containing nucleotide triphosphate hydrolases"/>
    <property type="match status" value="1"/>
</dbReference>
<dbReference type="OrthoDB" id="4590278at2759"/>
<dbReference type="SMART" id="SM00177">
    <property type="entry name" value="ARF"/>
    <property type="match status" value="1"/>
</dbReference>
<dbReference type="GO" id="GO:0098852">
    <property type="term" value="C:lytic vacuole membrane"/>
    <property type="evidence" value="ECO:0007669"/>
    <property type="project" value="TreeGrafter"/>
</dbReference>
<dbReference type="VEuPathDB" id="FungiDB:FOC1_g10002775"/>
<accession>N4U6X1</accession>
<dbReference type="EMBL" id="KB730332">
    <property type="protein sequence ID" value="ENH67142.1"/>
    <property type="molecule type" value="Genomic_DNA"/>
</dbReference>
<name>N4U6X1_FUSC1</name>
<dbReference type="STRING" id="1229664.N4U6X1"/>
<dbReference type="GO" id="GO:0003924">
    <property type="term" value="F:GTPase activity"/>
    <property type="evidence" value="ECO:0007669"/>
    <property type="project" value="InterPro"/>
</dbReference>
<dbReference type="PANTHER" id="PTHR45732:SF7">
    <property type="entry name" value="ADP-RIBOSYLATION FACTOR-LIKE PROTEIN 8"/>
    <property type="match status" value="1"/>
</dbReference>
<evidence type="ECO:0000256" key="2">
    <source>
        <dbReference type="ARBA" id="ARBA00023134"/>
    </source>
</evidence>
<proteinExistence type="predicted"/>
<dbReference type="Pfam" id="PF00025">
    <property type="entry name" value="Arf"/>
    <property type="match status" value="1"/>
</dbReference>
<keyword evidence="4" id="KW-0460">Magnesium</keyword>
<keyword evidence="4" id="KW-0479">Metal-binding</keyword>
<keyword evidence="1 3" id="KW-0547">Nucleotide-binding</keyword>
<organism evidence="6 7">
    <name type="scientific">Fusarium oxysporum f. sp. cubense (strain race 1)</name>
    <name type="common">Panama disease fungus</name>
    <dbReference type="NCBI Taxonomy" id="1229664"/>
    <lineage>
        <taxon>Eukaryota</taxon>
        <taxon>Fungi</taxon>
        <taxon>Dikarya</taxon>
        <taxon>Ascomycota</taxon>
        <taxon>Pezizomycotina</taxon>
        <taxon>Sordariomycetes</taxon>
        <taxon>Hypocreomycetidae</taxon>
        <taxon>Hypocreales</taxon>
        <taxon>Nectriaceae</taxon>
        <taxon>Fusarium</taxon>
        <taxon>Fusarium oxysporum species complex</taxon>
    </lineage>
</organism>
<evidence type="ECO:0000256" key="1">
    <source>
        <dbReference type="ARBA" id="ARBA00022741"/>
    </source>
</evidence>
<dbReference type="OMA" id="AYGHIMA"/>
<feature type="compositionally biased region" description="Polar residues" evidence="5">
    <location>
        <begin position="30"/>
        <end position="43"/>
    </location>
</feature>
<reference evidence="7" key="2">
    <citation type="journal article" date="2014" name="PLoS ONE">
        <title>Genome and Transcriptome Analysis of the Fungal Pathogen Fusarium oxysporum f. sp. cubense Causing Banana Vascular Wilt Disease.</title>
        <authorList>
            <person name="Guo L."/>
            <person name="Han L."/>
            <person name="Yang L."/>
            <person name="Zeng H."/>
            <person name="Fan D."/>
            <person name="Zhu Y."/>
            <person name="Feng Y."/>
            <person name="Wang G."/>
            <person name="Peng C."/>
            <person name="Jiang X."/>
            <person name="Zhou D."/>
            <person name="Ni P."/>
            <person name="Liang C."/>
            <person name="Liu L."/>
            <person name="Wang J."/>
            <person name="Mao C."/>
            <person name="Fang X."/>
            <person name="Peng M."/>
            <person name="Huang J."/>
        </authorList>
    </citation>
    <scope>NUCLEOTIDE SEQUENCE [LARGE SCALE GENOMIC DNA]</scope>
    <source>
        <strain evidence="7">race 1</strain>
    </source>
</reference>
<keyword evidence="2 3" id="KW-0342">GTP-binding</keyword>
<dbReference type="GO" id="GO:0046872">
    <property type="term" value="F:metal ion binding"/>
    <property type="evidence" value="ECO:0007669"/>
    <property type="project" value="UniProtKB-KW"/>
</dbReference>
<dbReference type="Proteomes" id="UP000016928">
    <property type="component" value="Unassembled WGS sequence"/>
</dbReference>
<dbReference type="AlphaFoldDB" id="N4U6X1"/>